<dbReference type="PANTHER" id="PTHR43649">
    <property type="entry name" value="ARABINOSE-BINDING PROTEIN-RELATED"/>
    <property type="match status" value="1"/>
</dbReference>
<keyword evidence="1" id="KW-0732">Signal</keyword>
<protein>
    <submittedName>
        <fullName evidence="2">Sugar ABC transporter substrate-binding protein</fullName>
    </submittedName>
</protein>
<evidence type="ECO:0000313" key="3">
    <source>
        <dbReference type="Proteomes" id="UP001501442"/>
    </source>
</evidence>
<dbReference type="Pfam" id="PF01547">
    <property type="entry name" value="SBP_bac_1"/>
    <property type="match status" value="1"/>
</dbReference>
<organism evidence="2 3">
    <name type="scientific">Actinoallomurus vinaceus</name>
    <dbReference type="NCBI Taxonomy" id="1080074"/>
    <lineage>
        <taxon>Bacteria</taxon>
        <taxon>Bacillati</taxon>
        <taxon>Actinomycetota</taxon>
        <taxon>Actinomycetes</taxon>
        <taxon>Streptosporangiales</taxon>
        <taxon>Thermomonosporaceae</taxon>
        <taxon>Actinoallomurus</taxon>
    </lineage>
</organism>
<feature type="chain" id="PRO_5045511529" evidence="1">
    <location>
        <begin position="23"/>
        <end position="417"/>
    </location>
</feature>
<comment type="caution">
    <text evidence="2">The sequence shown here is derived from an EMBL/GenBank/DDBJ whole genome shotgun (WGS) entry which is preliminary data.</text>
</comment>
<dbReference type="Proteomes" id="UP001501442">
    <property type="component" value="Unassembled WGS sequence"/>
</dbReference>
<dbReference type="InterPro" id="IPR050490">
    <property type="entry name" value="Bact_solute-bd_prot1"/>
</dbReference>
<sequence>MRRTLAACAALLAVLGAGCATSGTSGQKQADQNAPATLTYWSTGGDDDTAIFQGAADLYHRSHPRVTIRVQTLTWDDAYAKILAAVTARNGPDIISGGMTWGIQFGRRGGMVDLRKYGIDALKAQAHPAQWKSAVSPDGTIYGVPLDMSTELLYYRTDLLKKAKVAAPPKTWEELTADIGRLKAAGVTRPFSIDWGNLDWIGYFNFLYQAGGSFYTPDCKPALETPQARRALDFWVGLYRTYGAPTANISGENALETGTAMTYAGNWIGNTITASKPRLKGRWAVTTIPAGPTSPTAFIGGRAIGVMSSSKHVAQTVDFIKFLYTDQAIETMAGVAKGRGVPYIPPRPDRLDRVDLTPGERTAIAEAFKTGVAAPGCPGWDESAPEVGKQLQAAILGKTDAGTALQRSAQVMQRNAG</sequence>
<proteinExistence type="predicted"/>
<reference evidence="3" key="1">
    <citation type="journal article" date="2019" name="Int. J. Syst. Evol. Microbiol.">
        <title>The Global Catalogue of Microorganisms (GCM) 10K type strain sequencing project: providing services to taxonomists for standard genome sequencing and annotation.</title>
        <authorList>
            <consortium name="The Broad Institute Genomics Platform"/>
            <consortium name="The Broad Institute Genome Sequencing Center for Infectious Disease"/>
            <person name="Wu L."/>
            <person name="Ma J."/>
        </authorList>
    </citation>
    <scope>NUCLEOTIDE SEQUENCE [LARGE SCALE GENOMIC DNA]</scope>
    <source>
        <strain evidence="3">JCM 17939</strain>
    </source>
</reference>
<dbReference type="InterPro" id="IPR006059">
    <property type="entry name" value="SBP"/>
</dbReference>
<dbReference type="PANTHER" id="PTHR43649:SF12">
    <property type="entry name" value="DIACETYLCHITOBIOSE BINDING PROTEIN DASA"/>
    <property type="match status" value="1"/>
</dbReference>
<dbReference type="RefSeq" id="WP_345430074.1">
    <property type="nucleotide sequence ID" value="NZ_BAABHK010000002.1"/>
</dbReference>
<evidence type="ECO:0000256" key="1">
    <source>
        <dbReference type="SAM" id="SignalP"/>
    </source>
</evidence>
<dbReference type="EMBL" id="BAABHK010000002">
    <property type="protein sequence ID" value="GAA4622853.1"/>
    <property type="molecule type" value="Genomic_DNA"/>
</dbReference>
<feature type="signal peptide" evidence="1">
    <location>
        <begin position="1"/>
        <end position="22"/>
    </location>
</feature>
<keyword evidence="3" id="KW-1185">Reference proteome</keyword>
<dbReference type="PROSITE" id="PS51257">
    <property type="entry name" value="PROKAR_LIPOPROTEIN"/>
    <property type="match status" value="1"/>
</dbReference>
<evidence type="ECO:0000313" key="2">
    <source>
        <dbReference type="EMBL" id="GAA4622853.1"/>
    </source>
</evidence>
<gene>
    <name evidence="2" type="ORF">GCM10023196_016710</name>
</gene>
<dbReference type="Gene3D" id="3.40.190.10">
    <property type="entry name" value="Periplasmic binding protein-like II"/>
    <property type="match status" value="1"/>
</dbReference>
<accession>A0ABP8U3C3</accession>
<name>A0ABP8U3C3_9ACTN</name>
<dbReference type="SUPFAM" id="SSF53850">
    <property type="entry name" value="Periplasmic binding protein-like II"/>
    <property type="match status" value="1"/>
</dbReference>